<dbReference type="AlphaFoldDB" id="A0A833VWM1"/>
<evidence type="ECO:0000256" key="1">
    <source>
        <dbReference type="SAM" id="MobiDB-lite"/>
    </source>
</evidence>
<comment type="caution">
    <text evidence="4">The sequence shown here is derived from an EMBL/GenBank/DDBJ whole genome shotgun (WGS) entry which is preliminary data.</text>
</comment>
<keyword evidence="5" id="KW-1185">Reference proteome</keyword>
<name>A0A833VWM1_9POAL</name>
<dbReference type="InterPro" id="IPR014772">
    <property type="entry name" value="Munc13_dom-2"/>
</dbReference>
<evidence type="ECO:0008006" key="6">
    <source>
        <dbReference type="Google" id="ProtNLM"/>
    </source>
</evidence>
<evidence type="ECO:0000259" key="3">
    <source>
        <dbReference type="PROSITE" id="PS51259"/>
    </source>
</evidence>
<dbReference type="PROSITE" id="PS51258">
    <property type="entry name" value="MHD1"/>
    <property type="match status" value="1"/>
</dbReference>
<sequence length="1035" mass="115959">MVRRPSVSSFAGDFAVEQSGEFASSVDQLQLPFGRIDGLSRNDLRETAYEIYFIVSRGATGMGGHVRHISHISVEIAGNATPRFGGGGGGMSLVNSKIKTNLGLRTRRAVQVASTPGRPGTAAGKREKMQLKPKPANEIMQQQLGGNEIIDSRLRKMQSLLSAKPQFARRPELIVIPFQLLKHLKPSDFNNIHEYNAWQLRQLKILDAGLVQHPFYPLERNYPAAQRLREVLRNAEIRPLDMTDKKSESWRTLNESIRILTERNSSKMPSEIAHWADGFPLNMHIYTALLHAVFDVRDETIVLDEVDELLELMKKTWTTLGINGMIHNVCFTWVLFEQYVLTGQIEPDLLTATLGMLLEVAKDAANMHREPGYVRVLSAVMASIQAWSEKKLLDYHEWFEKSTAVIMENVLCLAISTGRILCEDISSTGCSGSTTTSTTIEQENSRSAAGNRVDHFIRSSVKNAFNKVYENGNGNIDSMVVEVEEDPCDSLMQLAKKTEELAKLEKENYSPVLRRYHPFPVATAAVTLHSSFGAVLRQYVARMSGLTNEYVRVLQSAGKLEILLKQMALEDSPSLANGANPIVDEMVPYDVQSLIVGLMKGWMDDRLRMGRECVKRAKETENWHPRSKTEPHAQSAVDLMKLAKVTVDEFFEIQASGPREELLQELADGIDNLVQEYASLVATCGNKQSYIPTLPPLTRCNQDSRLLQLWKKAACQQPCAQPPCQAGIDMAEQAQPGRPRLVASKSTRARGETHHPRPTMSRGTQRLYVRLNTLHYILSNLHNIDKNLSFFSSRGYNHHHPSPSPARNHIHRRRTVAPTHFEQARAAIQSATHHVAQLAAYRLIFLDSANVFYDSLYAGNVKDARLRPALRALKQNLNFLVSVLADRAQPVAVREVMKASFDAFLLVLLAGGPSRAFQKADHLMIAEDLANLRRTFCTCGEGLVAEEMVENEAGKAETVVALMALPVEKLIEEFTRIAWDGSGPIGDERIMPMPPTTGRWSRSDPNTLLRVLCHRDEEAANRFLKRMFDLPKRRG</sequence>
<feature type="domain" description="MHD2" evidence="3">
    <location>
        <begin position="863"/>
        <end position="974"/>
    </location>
</feature>
<dbReference type="InterPro" id="IPR008528">
    <property type="entry name" value="unc-13_homologue"/>
</dbReference>
<accession>A0A833VWM1</accession>
<dbReference type="PANTHER" id="PTHR31280">
    <property type="entry name" value="PROTEIN UNC-13 HOMOLOG"/>
    <property type="match status" value="1"/>
</dbReference>
<protein>
    <recommendedName>
        <fullName evidence="6">MHD1 domain-containing protein</fullName>
    </recommendedName>
</protein>
<dbReference type="EMBL" id="SWLB01000008">
    <property type="protein sequence ID" value="KAF3335849.1"/>
    <property type="molecule type" value="Genomic_DNA"/>
</dbReference>
<proteinExistence type="predicted"/>
<dbReference type="PROSITE" id="PS51259">
    <property type="entry name" value="MHD2"/>
    <property type="match status" value="1"/>
</dbReference>
<evidence type="ECO:0000313" key="4">
    <source>
        <dbReference type="EMBL" id="KAF3335849.1"/>
    </source>
</evidence>
<dbReference type="Proteomes" id="UP000623129">
    <property type="component" value="Unassembled WGS sequence"/>
</dbReference>
<evidence type="ECO:0000259" key="2">
    <source>
        <dbReference type="PROSITE" id="PS51258"/>
    </source>
</evidence>
<dbReference type="PANTHER" id="PTHR31280:SF21">
    <property type="entry name" value="MHD2 DOMAIN-CONTAINING PROTEIN"/>
    <property type="match status" value="1"/>
</dbReference>
<dbReference type="InterPro" id="IPR057984">
    <property type="entry name" value="PATROL1_C"/>
</dbReference>
<feature type="region of interest" description="Disordered" evidence="1">
    <location>
        <begin position="112"/>
        <end position="131"/>
    </location>
</feature>
<gene>
    <name evidence="4" type="ORF">FCM35_KLT20356</name>
</gene>
<reference evidence="4" key="1">
    <citation type="submission" date="2020-01" db="EMBL/GenBank/DDBJ databases">
        <title>Genome sequence of Kobresia littledalei, the first chromosome-level genome in the family Cyperaceae.</title>
        <authorList>
            <person name="Qu G."/>
        </authorList>
    </citation>
    <scope>NUCLEOTIDE SEQUENCE</scope>
    <source>
        <strain evidence="4">C.B.Clarke</strain>
        <tissue evidence="4">Leaf</tissue>
    </source>
</reference>
<evidence type="ECO:0000313" key="5">
    <source>
        <dbReference type="Proteomes" id="UP000623129"/>
    </source>
</evidence>
<dbReference type="OrthoDB" id="2015333at2759"/>
<dbReference type="Pfam" id="PF25761">
    <property type="entry name" value="TPR_PATROL1"/>
    <property type="match status" value="1"/>
</dbReference>
<organism evidence="4 5">
    <name type="scientific">Carex littledalei</name>
    <dbReference type="NCBI Taxonomy" id="544730"/>
    <lineage>
        <taxon>Eukaryota</taxon>
        <taxon>Viridiplantae</taxon>
        <taxon>Streptophyta</taxon>
        <taxon>Embryophyta</taxon>
        <taxon>Tracheophyta</taxon>
        <taxon>Spermatophyta</taxon>
        <taxon>Magnoliopsida</taxon>
        <taxon>Liliopsida</taxon>
        <taxon>Poales</taxon>
        <taxon>Cyperaceae</taxon>
        <taxon>Cyperoideae</taxon>
        <taxon>Cariceae</taxon>
        <taxon>Carex</taxon>
        <taxon>Carex subgen. Euthyceras</taxon>
    </lineage>
</organism>
<feature type="domain" description="MHD1" evidence="2">
    <location>
        <begin position="551"/>
        <end position="694"/>
    </location>
</feature>
<dbReference type="InterPro" id="IPR014770">
    <property type="entry name" value="Munc13_1"/>
</dbReference>